<proteinExistence type="predicted"/>
<comment type="caution">
    <text evidence="2">The sequence shown here is derived from an EMBL/GenBank/DDBJ whole genome shotgun (WGS) entry which is preliminary data.</text>
</comment>
<keyword evidence="3" id="KW-1185">Reference proteome</keyword>
<evidence type="ECO:0000256" key="1">
    <source>
        <dbReference type="SAM" id="Phobius"/>
    </source>
</evidence>
<sequence length="274" mass="27211">MSAPHSARTGGGLRVTRAAMFAAVCVVLAAAGHAVASCDGIPLWSLGAGFLAVLAVAAPLAGRERSLPGIAGLLAVGQSVLHTLFGIGQHGTTLESGSVDTSLVARAARLVCGASAATITPAQAQRILADARIDPGTTGTAGTAMGHSAHSADAMASAAGSSTSLLPSLPMLLGHVLAAVVAGWLLRNGDIALRRLMWLSAHGVDGVVEGTVRTPGRALALVRALLAGLPGTPEAAPRAPRAMRLASPVPRTTVLHHSVTRRGPPAGAALVLAA</sequence>
<keyword evidence="1" id="KW-1133">Transmembrane helix</keyword>
<keyword evidence="1" id="KW-0472">Membrane</keyword>
<dbReference type="Proteomes" id="UP000305906">
    <property type="component" value="Unassembled WGS sequence"/>
</dbReference>
<dbReference type="AlphaFoldDB" id="A0A5R9FLU2"/>
<evidence type="ECO:0000313" key="2">
    <source>
        <dbReference type="EMBL" id="TLS41504.1"/>
    </source>
</evidence>
<organism evidence="2 3">
    <name type="scientific">Streptomyces montanus</name>
    <dbReference type="NCBI Taxonomy" id="2580423"/>
    <lineage>
        <taxon>Bacteria</taxon>
        <taxon>Bacillati</taxon>
        <taxon>Actinomycetota</taxon>
        <taxon>Actinomycetes</taxon>
        <taxon>Kitasatosporales</taxon>
        <taxon>Streptomycetaceae</taxon>
        <taxon>Streptomyces</taxon>
    </lineage>
</organism>
<reference evidence="2 3" key="1">
    <citation type="submission" date="2019-05" db="EMBL/GenBank/DDBJ databases">
        <title>Streptomyces sp. NEAU-C151, a novel actinomycete isolated from soil.</title>
        <authorList>
            <person name="Han L."/>
            <person name="Jiang H."/>
        </authorList>
    </citation>
    <scope>NUCLEOTIDE SEQUENCE [LARGE SCALE GENOMIC DNA]</scope>
    <source>
        <strain evidence="2 3">NEAU-C151</strain>
    </source>
</reference>
<dbReference type="EMBL" id="VBZC01000055">
    <property type="protein sequence ID" value="TLS41504.1"/>
    <property type="molecule type" value="Genomic_DNA"/>
</dbReference>
<name>A0A5R9FLU2_9ACTN</name>
<feature type="transmembrane region" description="Helical" evidence="1">
    <location>
        <begin position="165"/>
        <end position="186"/>
    </location>
</feature>
<accession>A0A5R9FLU2</accession>
<protein>
    <recommendedName>
        <fullName evidence="4">Integral membrane protein</fullName>
    </recommendedName>
</protein>
<dbReference type="RefSeq" id="WP_138049396.1">
    <property type="nucleotide sequence ID" value="NZ_VBZC01000055.1"/>
</dbReference>
<feature type="transmembrane region" description="Helical" evidence="1">
    <location>
        <begin position="44"/>
        <end position="62"/>
    </location>
</feature>
<evidence type="ECO:0008006" key="4">
    <source>
        <dbReference type="Google" id="ProtNLM"/>
    </source>
</evidence>
<gene>
    <name evidence="2" type="ORF">FE633_36130</name>
</gene>
<evidence type="ECO:0000313" key="3">
    <source>
        <dbReference type="Proteomes" id="UP000305906"/>
    </source>
</evidence>
<keyword evidence="1" id="KW-0812">Transmembrane</keyword>
<feature type="transmembrane region" description="Helical" evidence="1">
    <location>
        <begin position="69"/>
        <end position="88"/>
    </location>
</feature>